<evidence type="ECO:0000256" key="1">
    <source>
        <dbReference type="SAM" id="Phobius"/>
    </source>
</evidence>
<gene>
    <name evidence="2" type="ORF">JOE42_003305</name>
</gene>
<keyword evidence="1" id="KW-0472">Membrane</keyword>
<feature type="transmembrane region" description="Helical" evidence="1">
    <location>
        <begin position="34"/>
        <end position="55"/>
    </location>
</feature>
<feature type="transmembrane region" description="Helical" evidence="1">
    <location>
        <begin position="116"/>
        <end position="137"/>
    </location>
</feature>
<feature type="transmembrane region" description="Helical" evidence="1">
    <location>
        <begin position="149"/>
        <end position="170"/>
    </location>
</feature>
<keyword evidence="1" id="KW-0812">Transmembrane</keyword>
<dbReference type="RefSeq" id="WP_204869351.1">
    <property type="nucleotide sequence ID" value="NZ_JAFBBK010000001.1"/>
</dbReference>
<dbReference type="Proteomes" id="UP000703038">
    <property type="component" value="Unassembled WGS sequence"/>
</dbReference>
<reference evidence="2 3" key="1">
    <citation type="submission" date="2021-01" db="EMBL/GenBank/DDBJ databases">
        <title>Genomics of switchgrass bacterial isolates.</title>
        <authorList>
            <person name="Shade A."/>
        </authorList>
    </citation>
    <scope>NUCLEOTIDE SEQUENCE [LARGE SCALE GENOMIC DNA]</scope>
    <source>
        <strain evidence="2 3">PvP111</strain>
    </source>
</reference>
<dbReference type="EMBL" id="JAFBBK010000001">
    <property type="protein sequence ID" value="MBM7416572.1"/>
    <property type="molecule type" value="Genomic_DNA"/>
</dbReference>
<evidence type="ECO:0000313" key="3">
    <source>
        <dbReference type="Proteomes" id="UP000703038"/>
    </source>
</evidence>
<comment type="caution">
    <text evidence="2">The sequence shown here is derived from an EMBL/GenBank/DDBJ whole genome shotgun (WGS) entry which is preliminary data.</text>
</comment>
<keyword evidence="3" id="KW-1185">Reference proteome</keyword>
<feature type="transmembrane region" description="Helical" evidence="1">
    <location>
        <begin position="6"/>
        <end position="27"/>
    </location>
</feature>
<protein>
    <recommendedName>
        <fullName evidence="4">Integral membrane protein</fullName>
    </recommendedName>
</protein>
<feature type="transmembrane region" description="Helical" evidence="1">
    <location>
        <begin position="61"/>
        <end position="79"/>
    </location>
</feature>
<accession>A0ABS2KXD2</accession>
<evidence type="ECO:0008006" key="4">
    <source>
        <dbReference type="Google" id="ProtNLM"/>
    </source>
</evidence>
<organism evidence="2 3">
    <name type="scientific">Rhodococcoides corynebacterioides</name>
    <dbReference type="NCBI Taxonomy" id="53972"/>
    <lineage>
        <taxon>Bacteria</taxon>
        <taxon>Bacillati</taxon>
        <taxon>Actinomycetota</taxon>
        <taxon>Actinomycetes</taxon>
        <taxon>Mycobacteriales</taxon>
        <taxon>Nocardiaceae</taxon>
        <taxon>Rhodococcoides</taxon>
    </lineage>
</organism>
<evidence type="ECO:0000313" key="2">
    <source>
        <dbReference type="EMBL" id="MBM7416572.1"/>
    </source>
</evidence>
<name>A0ABS2KXD2_9NOCA</name>
<proteinExistence type="predicted"/>
<sequence length="191" mass="20367">MVLPVIVACEIGFWVAIAAGLTLRYGARRPRAGAVVLACAPVVDLVLLCATVIDLRSGSTATWHHALAAAYIGFSIAYGHRMIRWADVRVAHHFRGGPAPVRLHGAAYARACWADVVRTLIAVAVTVGLLAGLVALVGSPERTEALTAFMPAPLVVLAVDVVAAITYTVWPRQPRRRDEKRELSSAASRVS</sequence>
<keyword evidence="1" id="KW-1133">Transmembrane helix</keyword>